<keyword evidence="1" id="KW-0614">Plasmid</keyword>
<evidence type="ECO:0000313" key="2">
    <source>
        <dbReference type="Proteomes" id="UP000019146"/>
    </source>
</evidence>
<evidence type="ECO:0000313" key="1">
    <source>
        <dbReference type="EMBL" id="ALL70316.1"/>
    </source>
</evidence>
<dbReference type="KEGG" id="bcai:K788_0001343"/>
<dbReference type="EMBL" id="CP012748">
    <property type="protein sequence ID" value="ALL70316.1"/>
    <property type="molecule type" value="Genomic_DNA"/>
</dbReference>
<reference evidence="1 2" key="1">
    <citation type="journal article" date="2014" name="Genome Announc.">
        <title>Draft Genome Sequence of the Haloacid-Degrading Burkholderia caribensis Strain MBA4.</title>
        <authorList>
            <person name="Pan Y."/>
            <person name="Kong K.F."/>
            <person name="Tsang J.S."/>
        </authorList>
    </citation>
    <scope>NUCLEOTIDE SEQUENCE [LARGE SCALE GENOMIC DNA]</scope>
    <source>
        <strain evidence="1 2">MBA4</strain>
        <plasmid evidence="2">Plasmid</plasmid>
    </source>
</reference>
<sequence length="52" mass="5957">MHDDYPPKCGIRLAIHLSDVQRVPKKLHQATSRSVTFRIKMFEACIDSDSLT</sequence>
<protein>
    <submittedName>
        <fullName evidence="1">Uncharacterized protein</fullName>
    </submittedName>
</protein>
<geneLocation type="plasmid" evidence="2"/>
<organism evidence="1 2">
    <name type="scientific">Paraburkholderia caribensis MBA4</name>
    <dbReference type="NCBI Taxonomy" id="1323664"/>
    <lineage>
        <taxon>Bacteria</taxon>
        <taxon>Pseudomonadati</taxon>
        <taxon>Pseudomonadota</taxon>
        <taxon>Betaproteobacteria</taxon>
        <taxon>Burkholderiales</taxon>
        <taxon>Burkholderiaceae</taxon>
        <taxon>Paraburkholderia</taxon>
    </lineage>
</organism>
<proteinExistence type="predicted"/>
<accession>A0A0P0RNG3</accession>
<name>A0A0P0RNG3_9BURK</name>
<dbReference type="Proteomes" id="UP000019146">
    <property type="component" value="Plasmid unnamed"/>
</dbReference>
<dbReference type="AlphaFoldDB" id="A0A0P0RNG3"/>
<gene>
    <name evidence="1" type="ORF">K788_0001343</name>
</gene>